<dbReference type="PROSITE" id="PS50851">
    <property type="entry name" value="CHEW"/>
    <property type="match status" value="1"/>
</dbReference>
<dbReference type="GO" id="GO:0006935">
    <property type="term" value="P:chemotaxis"/>
    <property type="evidence" value="ECO:0007669"/>
    <property type="project" value="InterPro"/>
</dbReference>
<comment type="caution">
    <text evidence="2">The sequence shown here is derived from an EMBL/GenBank/DDBJ whole genome shotgun (WGS) entry which is preliminary data.</text>
</comment>
<reference evidence="2" key="1">
    <citation type="journal article" date="2021" name="mSystems">
        <title>Bacteria and Archaea Synergistically Convert Glycine Betaine to Biogenic Methane in the Formosa Cold Seep of the South China Sea.</title>
        <authorList>
            <person name="Li L."/>
            <person name="Zhang W."/>
            <person name="Zhang S."/>
            <person name="Song L."/>
            <person name="Sun Q."/>
            <person name="Zhang H."/>
            <person name="Xiang H."/>
            <person name="Dong X."/>
        </authorList>
    </citation>
    <scope>NUCLEOTIDE SEQUENCE</scope>
    <source>
        <strain evidence="2">ZWT</strain>
    </source>
</reference>
<sequence>MQVIIFNLGEEQFAVKTEVVQNITDMMEVTRVPKAPKYIKGLINLRGNIISLLDLNLLLDVKGKKEEHDSTIIIKIGDEAVGIAVDTVEEVLDIEESIIENFEENREKNYIRGVLNFNDRIVTLIDVGRLIN</sequence>
<organism evidence="2 3">
    <name type="scientific">Oceanirhabdus seepicola</name>
    <dbReference type="NCBI Taxonomy" id="2828781"/>
    <lineage>
        <taxon>Bacteria</taxon>
        <taxon>Bacillati</taxon>
        <taxon>Bacillota</taxon>
        <taxon>Clostridia</taxon>
        <taxon>Eubacteriales</taxon>
        <taxon>Clostridiaceae</taxon>
        <taxon>Oceanirhabdus</taxon>
    </lineage>
</organism>
<accession>A0A9J6NVU4</accession>
<dbReference type="PANTHER" id="PTHR22617:SF23">
    <property type="entry name" value="CHEMOTAXIS PROTEIN CHEW"/>
    <property type="match status" value="1"/>
</dbReference>
<protein>
    <submittedName>
        <fullName evidence="2">Purine-binding chemotaxis protein CheW</fullName>
    </submittedName>
</protein>
<dbReference type="RefSeq" id="WP_250856891.1">
    <property type="nucleotide sequence ID" value="NZ_JAGSOJ010000001.1"/>
</dbReference>
<evidence type="ECO:0000259" key="1">
    <source>
        <dbReference type="PROSITE" id="PS50851"/>
    </source>
</evidence>
<dbReference type="GO" id="GO:0007165">
    <property type="term" value="P:signal transduction"/>
    <property type="evidence" value="ECO:0007669"/>
    <property type="project" value="InterPro"/>
</dbReference>
<dbReference type="EMBL" id="JAGSOJ010000001">
    <property type="protein sequence ID" value="MCM1988118.1"/>
    <property type="molecule type" value="Genomic_DNA"/>
</dbReference>
<dbReference type="InterPro" id="IPR039315">
    <property type="entry name" value="CheW"/>
</dbReference>
<evidence type="ECO:0000313" key="3">
    <source>
        <dbReference type="Proteomes" id="UP001056429"/>
    </source>
</evidence>
<dbReference type="Gene3D" id="2.40.50.180">
    <property type="entry name" value="CheA-289, Domain 4"/>
    <property type="match status" value="1"/>
</dbReference>
<dbReference type="InterPro" id="IPR036061">
    <property type="entry name" value="CheW-like_dom_sf"/>
</dbReference>
<feature type="domain" description="CheW-like" evidence="1">
    <location>
        <begin position="1"/>
        <end position="132"/>
    </location>
</feature>
<dbReference type="Proteomes" id="UP001056429">
    <property type="component" value="Unassembled WGS sequence"/>
</dbReference>
<dbReference type="InterPro" id="IPR002545">
    <property type="entry name" value="CheW-lke_dom"/>
</dbReference>
<evidence type="ECO:0000313" key="2">
    <source>
        <dbReference type="EMBL" id="MCM1988118.1"/>
    </source>
</evidence>
<dbReference type="Gene3D" id="2.30.30.40">
    <property type="entry name" value="SH3 Domains"/>
    <property type="match status" value="1"/>
</dbReference>
<dbReference type="PANTHER" id="PTHR22617">
    <property type="entry name" value="CHEMOTAXIS SENSOR HISTIDINE KINASE-RELATED"/>
    <property type="match status" value="1"/>
</dbReference>
<dbReference type="AlphaFoldDB" id="A0A9J6NVU4"/>
<proteinExistence type="predicted"/>
<keyword evidence="3" id="KW-1185">Reference proteome</keyword>
<gene>
    <name evidence="2" type="ORF">KDK92_00080</name>
</gene>
<dbReference type="GO" id="GO:0005829">
    <property type="term" value="C:cytosol"/>
    <property type="evidence" value="ECO:0007669"/>
    <property type="project" value="TreeGrafter"/>
</dbReference>
<reference evidence="2" key="2">
    <citation type="submission" date="2021-04" db="EMBL/GenBank/DDBJ databases">
        <authorList>
            <person name="Dong X."/>
        </authorList>
    </citation>
    <scope>NUCLEOTIDE SEQUENCE</scope>
    <source>
        <strain evidence="2">ZWT</strain>
    </source>
</reference>
<dbReference type="SUPFAM" id="SSF50341">
    <property type="entry name" value="CheW-like"/>
    <property type="match status" value="1"/>
</dbReference>
<dbReference type="SMART" id="SM00260">
    <property type="entry name" value="CheW"/>
    <property type="match status" value="1"/>
</dbReference>
<name>A0A9J6NVU4_9CLOT</name>
<dbReference type="Pfam" id="PF01584">
    <property type="entry name" value="CheW"/>
    <property type="match status" value="1"/>
</dbReference>